<dbReference type="InterPro" id="IPR057499">
    <property type="entry name" value="Kelch_FKB95"/>
</dbReference>
<feature type="region of interest" description="Disordered" evidence="1">
    <location>
        <begin position="1"/>
        <end position="24"/>
    </location>
</feature>
<dbReference type="OMA" id="TNWSEVF"/>
<evidence type="ECO:0000256" key="1">
    <source>
        <dbReference type="SAM" id="MobiDB-lite"/>
    </source>
</evidence>
<dbReference type="InterPro" id="IPR050354">
    <property type="entry name" value="F-box/kelch-repeat_ARATH"/>
</dbReference>
<dbReference type="SMART" id="SM00612">
    <property type="entry name" value="Kelch"/>
    <property type="match status" value="1"/>
</dbReference>
<dbReference type="Gramene" id="CDX98495">
    <property type="protein sequence ID" value="CDX98495"/>
    <property type="gene ID" value="GSBRNA2T00106128001"/>
</dbReference>
<evidence type="ECO:0000313" key="3">
    <source>
        <dbReference type="EMBL" id="CAF1934627.1"/>
    </source>
</evidence>
<accession>A0A816LD36</accession>
<dbReference type="InterPro" id="IPR015915">
    <property type="entry name" value="Kelch-typ_b-propeller"/>
</dbReference>
<feature type="domain" description="FKB95-like N-terminal Kelch" evidence="2">
    <location>
        <begin position="100"/>
        <end position="350"/>
    </location>
</feature>
<organism evidence="3">
    <name type="scientific">Brassica napus</name>
    <name type="common">Rape</name>
    <dbReference type="NCBI Taxonomy" id="3708"/>
    <lineage>
        <taxon>Eukaryota</taxon>
        <taxon>Viridiplantae</taxon>
        <taxon>Streptophyta</taxon>
        <taxon>Embryophyta</taxon>
        <taxon>Tracheophyta</taxon>
        <taxon>Spermatophyta</taxon>
        <taxon>Magnoliopsida</taxon>
        <taxon>eudicotyledons</taxon>
        <taxon>Gunneridae</taxon>
        <taxon>Pentapetalae</taxon>
        <taxon>rosids</taxon>
        <taxon>malvids</taxon>
        <taxon>Brassicales</taxon>
        <taxon>Brassicaceae</taxon>
        <taxon>Brassiceae</taxon>
        <taxon>Brassica</taxon>
    </lineage>
</organism>
<protein>
    <submittedName>
        <fullName evidence="3">(rape) hypothetical protein</fullName>
    </submittedName>
</protein>
<sequence length="372" mass="42833">MEEERRESSPPPAKKMKVSPSSSGLWSLPDEVAVNCLAQISRFDLAALATASKIHRSLVSSRELLELRRRKGCTETCFYVCMRISPDPIRPPLWFILSPHHRLNPIPWNPSQASKSSSYVAVEGGIYVLGGLIDGRHRTRDVWFLDCFYHTWTRVPSMKMPRASASANLVDGKIYVSGECVEEKANPTNWSEVFDIKTQTWGHWYLPKLRFSICQSVVIEEEKKVYVVDEGRRSFYLLPSECLFWRFNKTICDFIPGTRNDWCAIGRLLFCRGTTCGRILWCEPNELRWKPVKGLEELYDICRLIGNSAGNIVIFWNSHLRQTWLWSAEISLRREQDEIWGKMEWSDAVFKLDSLSHSSKILYSASVLVSAK</sequence>
<dbReference type="EMBL" id="HG994369">
    <property type="protein sequence ID" value="CAF1934627.1"/>
    <property type="molecule type" value="Genomic_DNA"/>
</dbReference>
<name>A0A816LD36_BRANA</name>
<reference evidence="3" key="1">
    <citation type="submission" date="2021-01" db="EMBL/GenBank/DDBJ databases">
        <authorList>
            <consortium name="Genoscope - CEA"/>
            <person name="William W."/>
        </authorList>
    </citation>
    <scope>NUCLEOTIDE SEQUENCE</scope>
</reference>
<gene>
    <name evidence="3" type="ORF">DARMORV10_C05P52460.1</name>
</gene>
<evidence type="ECO:0000259" key="2">
    <source>
        <dbReference type="Pfam" id="PF25210"/>
    </source>
</evidence>
<proteinExistence type="predicted"/>
<dbReference type="Pfam" id="PF25210">
    <property type="entry name" value="Kelch_FKB95"/>
    <property type="match status" value="1"/>
</dbReference>
<dbReference type="PANTHER" id="PTHR24414">
    <property type="entry name" value="F-BOX/KELCH-REPEAT PROTEIN SKIP4"/>
    <property type="match status" value="1"/>
</dbReference>
<dbReference type="PANTHER" id="PTHR24414:SF145">
    <property type="entry name" value="F-BOX DOMAIN-CONTAINING PROTEIN"/>
    <property type="match status" value="1"/>
</dbReference>
<dbReference type="Gene3D" id="2.120.10.80">
    <property type="entry name" value="Kelch-type beta propeller"/>
    <property type="match status" value="1"/>
</dbReference>
<dbReference type="AlphaFoldDB" id="A0A816LD36"/>
<dbReference type="SUPFAM" id="SSF117281">
    <property type="entry name" value="Kelch motif"/>
    <property type="match status" value="1"/>
</dbReference>
<dbReference type="InterPro" id="IPR006652">
    <property type="entry name" value="Kelch_1"/>
</dbReference>
<dbReference type="Proteomes" id="UP001295469">
    <property type="component" value="Chromosome C05"/>
</dbReference>